<sequence>MKTWASRFENASFPAISAAPVSPLAREDFSTQISNTALSLGQNWNPQVSSGLGKSLQDDFAGDVPFDGANYKFYRHTYNGFDIYSANLWWDKAERDIDDYIIAQITLHTPQYKTRRGVGVGATADEIARLYGPGKRVDEDGEQWLSYAMGKKVISFEIDKGKVVSITLSYDNGE</sequence>
<comment type="caution">
    <text evidence="1">The sequence shown here is derived from an EMBL/GenBank/DDBJ whole genome shotgun (WGS) entry which is preliminary data.</text>
</comment>
<organism evidence="1 2">
    <name type="scientific">Franconibacter pulveris</name>
    <dbReference type="NCBI Taxonomy" id="435910"/>
    <lineage>
        <taxon>Bacteria</taxon>
        <taxon>Pseudomonadati</taxon>
        <taxon>Pseudomonadota</taxon>
        <taxon>Gammaproteobacteria</taxon>
        <taxon>Enterobacterales</taxon>
        <taxon>Enterobacteriaceae</taxon>
        <taxon>Franconibacter</taxon>
    </lineage>
</organism>
<name>A0A0J8YGV3_9ENTR</name>
<dbReference type="PATRIC" id="fig|1656095.3.peg.4158"/>
<evidence type="ECO:0000313" key="2">
    <source>
        <dbReference type="Proteomes" id="UP000037315"/>
    </source>
</evidence>
<gene>
    <name evidence="1" type="ORF">ACH50_00020</name>
</gene>
<dbReference type="AlphaFoldDB" id="A0A0J8YGV3"/>
<evidence type="ECO:0000313" key="1">
    <source>
        <dbReference type="EMBL" id="KMV36704.1"/>
    </source>
</evidence>
<protein>
    <submittedName>
        <fullName evidence="1">Uncharacterized protein</fullName>
    </submittedName>
</protein>
<reference evidence="1 2" key="1">
    <citation type="submission" date="2015-06" db="EMBL/GenBank/DDBJ databases">
        <title>Genome sequencing of Cronobacter sp. strain DJ34 isolated from petroleum contaminated sludge of Duliajan Oil Fields, Assam, India.</title>
        <authorList>
            <person name="Pal S."/>
            <person name="Banerjee T.D."/>
            <person name="Roy A."/>
            <person name="Sar P."/>
            <person name="Kazy S.K."/>
        </authorList>
    </citation>
    <scope>NUCLEOTIDE SEQUENCE [LARGE SCALE GENOMIC DNA]</scope>
    <source>
        <strain evidence="1 2">DJ34</strain>
    </source>
</reference>
<proteinExistence type="predicted"/>
<accession>A0A0J8YGV3</accession>
<dbReference type="EMBL" id="LFEJ01000001">
    <property type="protein sequence ID" value="KMV36704.1"/>
    <property type="molecule type" value="Genomic_DNA"/>
</dbReference>
<dbReference type="STRING" id="1121863.GCA_000621185_01025"/>
<keyword evidence="2" id="KW-1185">Reference proteome</keyword>
<dbReference type="Proteomes" id="UP000037315">
    <property type="component" value="Unassembled WGS sequence"/>
</dbReference>